<evidence type="ECO:0000313" key="1">
    <source>
        <dbReference type="EMBL" id="ADY02164.1"/>
    </source>
</evidence>
<dbReference type="Proteomes" id="UP000007485">
    <property type="component" value="Chromosome"/>
</dbReference>
<gene>
    <name evidence="1" type="ordered locus">VMUT_1963</name>
</gene>
<dbReference type="eggNOG" id="arCOG13837">
    <property type="taxonomic scope" value="Archaea"/>
</dbReference>
<accession>F0QW69</accession>
<dbReference type="STRING" id="985053.VMUT_1963"/>
<protein>
    <submittedName>
        <fullName evidence="1">Uncharacterized protein</fullName>
    </submittedName>
</protein>
<dbReference type="GeneID" id="10289615"/>
<reference evidence="1 2" key="1">
    <citation type="journal article" date="2011" name="J. Bacteriol.">
        <title>Complete genome sequence of 'Vulcanisaeta moutnovskia' strain 768-28, a novel member of the hyperthermophilic crenarchaeal genus vulcanisaeta.</title>
        <authorList>
            <person name="Gumerov V.M."/>
            <person name="Mardanov A.V."/>
            <person name="Beletsky A.V."/>
            <person name="Prokofeva M.I."/>
            <person name="Bonch-Osmolovskaya E.A."/>
            <person name="Ravin N.V."/>
            <person name="Skryabin K.G."/>
        </authorList>
    </citation>
    <scope>NUCLEOTIDE SEQUENCE [LARGE SCALE GENOMIC DNA]</scope>
    <source>
        <strain evidence="1 2">768-28</strain>
    </source>
</reference>
<dbReference type="HOGENOM" id="CLU_2613831_0_0_2"/>
<sequence length="78" mass="9010">MDKLESRIRMYITRYMNSDKFGGKVFVIHGNDTREFMDLSEARNAALSLPGVSIIIAVPKKDEADETFIRFVRLLRES</sequence>
<keyword evidence="2" id="KW-1185">Reference proteome</keyword>
<organism evidence="1 2">
    <name type="scientific">Vulcanisaeta moutnovskia (strain 768-28)</name>
    <dbReference type="NCBI Taxonomy" id="985053"/>
    <lineage>
        <taxon>Archaea</taxon>
        <taxon>Thermoproteota</taxon>
        <taxon>Thermoprotei</taxon>
        <taxon>Thermoproteales</taxon>
        <taxon>Thermoproteaceae</taxon>
        <taxon>Vulcanisaeta</taxon>
    </lineage>
</organism>
<dbReference type="RefSeq" id="WP_013605326.1">
    <property type="nucleotide sequence ID" value="NC_015151.1"/>
</dbReference>
<dbReference type="EMBL" id="CP002529">
    <property type="protein sequence ID" value="ADY02164.1"/>
    <property type="molecule type" value="Genomic_DNA"/>
</dbReference>
<name>F0QW69_VULM7</name>
<dbReference type="KEGG" id="vmo:VMUT_1963"/>
<proteinExistence type="predicted"/>
<evidence type="ECO:0000313" key="2">
    <source>
        <dbReference type="Proteomes" id="UP000007485"/>
    </source>
</evidence>
<dbReference type="AlphaFoldDB" id="F0QW69"/>
<dbReference type="OrthoDB" id="28028at2157"/>